<dbReference type="InterPro" id="IPR035069">
    <property type="entry name" value="TTHA1013/TTHA0281-like"/>
</dbReference>
<reference evidence="2" key="1">
    <citation type="submission" date="2016-10" db="EMBL/GenBank/DDBJ databases">
        <authorList>
            <person name="Varghese N."/>
            <person name="Submissions S."/>
        </authorList>
    </citation>
    <scope>NUCLEOTIDE SEQUENCE [LARGE SCALE GENOMIC DNA]</scope>
    <source>
        <strain evidence="2">UNC178MFTsu3.1</strain>
    </source>
</reference>
<accession>A0A1I2H976</accession>
<evidence type="ECO:0000313" key="2">
    <source>
        <dbReference type="Proteomes" id="UP000199477"/>
    </source>
</evidence>
<dbReference type="EMBL" id="FONH01000011">
    <property type="protein sequence ID" value="SFF26019.1"/>
    <property type="molecule type" value="Genomic_DNA"/>
</dbReference>
<organism evidence="1 2">
    <name type="scientific">Dyella marensis</name>
    <dbReference type="NCBI Taxonomy" id="500610"/>
    <lineage>
        <taxon>Bacteria</taxon>
        <taxon>Pseudomonadati</taxon>
        <taxon>Pseudomonadota</taxon>
        <taxon>Gammaproteobacteria</taxon>
        <taxon>Lysobacterales</taxon>
        <taxon>Rhodanobacteraceae</taxon>
        <taxon>Dyella</taxon>
    </lineage>
</organism>
<dbReference type="STRING" id="500610.SAMN02799615_02906"/>
<dbReference type="AlphaFoldDB" id="A0A1I2H976"/>
<dbReference type="Proteomes" id="UP000199477">
    <property type="component" value="Unassembled WGS sequence"/>
</dbReference>
<gene>
    <name evidence="1" type="ORF">SAMN02799615_02906</name>
</gene>
<dbReference type="RefSeq" id="WP_143096533.1">
    <property type="nucleotide sequence ID" value="NZ_FONH01000011.1"/>
</dbReference>
<dbReference type="SUPFAM" id="SSF143100">
    <property type="entry name" value="TTHA1013/TTHA0281-like"/>
    <property type="match status" value="1"/>
</dbReference>
<name>A0A1I2H976_9GAMM</name>
<keyword evidence="2" id="KW-1185">Reference proteome</keyword>
<dbReference type="Gene3D" id="3.30.160.250">
    <property type="match status" value="1"/>
</dbReference>
<protein>
    <submittedName>
        <fullName evidence="1">Antitoxin HicB</fullName>
    </submittedName>
</protein>
<sequence length="85" mass="9234">MRYAIKLALADGAYIATCRDLPAFNSVGNSPEEALRESVDALVLSLWGYIDEGRPIPEPSAKQGDERWVSVPSGDMAEIGLRQAK</sequence>
<proteinExistence type="predicted"/>
<evidence type="ECO:0000313" key="1">
    <source>
        <dbReference type="EMBL" id="SFF26019.1"/>
    </source>
</evidence>